<dbReference type="InterPro" id="IPR036846">
    <property type="entry name" value="GM2-AP_sf"/>
</dbReference>
<dbReference type="EMBL" id="VTPC01002281">
    <property type="protein sequence ID" value="KAF2900305.1"/>
    <property type="molecule type" value="Genomic_DNA"/>
</dbReference>
<evidence type="ECO:0000256" key="1">
    <source>
        <dbReference type="ARBA" id="ARBA00022729"/>
    </source>
</evidence>
<dbReference type="Pfam" id="PF02221">
    <property type="entry name" value="E1_DerP2_DerF2"/>
    <property type="match status" value="1"/>
</dbReference>
<keyword evidence="1" id="KW-0732">Signal</keyword>
<reference evidence="3" key="1">
    <citation type="submission" date="2019-08" db="EMBL/GenBank/DDBJ databases">
        <title>The genome of the North American firefly Photinus pyralis.</title>
        <authorList>
            <consortium name="Photinus pyralis genome working group"/>
            <person name="Fallon T.R."/>
            <person name="Sander Lower S.E."/>
            <person name="Weng J.-K."/>
        </authorList>
    </citation>
    <scope>NUCLEOTIDE SEQUENCE</scope>
    <source>
        <strain evidence="3">TRF0915ILg1</strain>
        <tissue evidence="3">Whole body</tissue>
    </source>
</reference>
<sequence>TQSAENFLIESYEWCKNLTNPTIKVYVTFKDFIPGHQTIDANLSTPITMGENAVLRIYLELEAKLRRDRWVHLITLEDDFCRMAQMYFGEFWYDLERAAAVLPRTCPIQRGNYHIMNHKLNFAKLKLQTFPFGRLRVTMLMQDKSTKNVLCCSIGIIANYAP</sequence>
<keyword evidence="4" id="KW-1185">Reference proteome</keyword>
<accession>A0A8K0D6B9</accession>
<organism evidence="3 4">
    <name type="scientific">Ignelater luminosus</name>
    <name type="common">Cucubano</name>
    <name type="synonym">Pyrophorus luminosus</name>
    <dbReference type="NCBI Taxonomy" id="2038154"/>
    <lineage>
        <taxon>Eukaryota</taxon>
        <taxon>Metazoa</taxon>
        <taxon>Ecdysozoa</taxon>
        <taxon>Arthropoda</taxon>
        <taxon>Hexapoda</taxon>
        <taxon>Insecta</taxon>
        <taxon>Pterygota</taxon>
        <taxon>Neoptera</taxon>
        <taxon>Endopterygota</taxon>
        <taxon>Coleoptera</taxon>
        <taxon>Polyphaga</taxon>
        <taxon>Elateriformia</taxon>
        <taxon>Elateroidea</taxon>
        <taxon>Elateridae</taxon>
        <taxon>Agrypninae</taxon>
        <taxon>Pyrophorini</taxon>
        <taxon>Ignelater</taxon>
    </lineage>
</organism>
<dbReference type="OrthoDB" id="6814999at2759"/>
<evidence type="ECO:0000313" key="3">
    <source>
        <dbReference type="EMBL" id="KAF2900305.1"/>
    </source>
</evidence>
<dbReference type="Gene3D" id="2.70.220.10">
    <property type="entry name" value="Ganglioside GM2 activator"/>
    <property type="match status" value="1"/>
</dbReference>
<dbReference type="InterPro" id="IPR003172">
    <property type="entry name" value="ML_dom"/>
</dbReference>
<comment type="caution">
    <text evidence="3">The sequence shown here is derived from an EMBL/GenBank/DDBJ whole genome shotgun (WGS) entry which is preliminary data.</text>
</comment>
<dbReference type="Proteomes" id="UP000801492">
    <property type="component" value="Unassembled WGS sequence"/>
</dbReference>
<protein>
    <recommendedName>
        <fullName evidence="2">MD-2-related lipid-recognition domain-containing protein</fullName>
    </recommendedName>
</protein>
<evidence type="ECO:0000259" key="2">
    <source>
        <dbReference type="Pfam" id="PF02221"/>
    </source>
</evidence>
<dbReference type="SUPFAM" id="SSF63707">
    <property type="entry name" value="Ganglioside M2 (gm2) activator"/>
    <property type="match status" value="1"/>
</dbReference>
<evidence type="ECO:0000313" key="4">
    <source>
        <dbReference type="Proteomes" id="UP000801492"/>
    </source>
</evidence>
<feature type="non-terminal residue" evidence="3">
    <location>
        <position position="1"/>
    </location>
</feature>
<name>A0A8K0D6B9_IGNLU</name>
<proteinExistence type="predicted"/>
<feature type="domain" description="MD-2-related lipid-recognition" evidence="2">
    <location>
        <begin position="39"/>
        <end position="154"/>
    </location>
</feature>
<gene>
    <name evidence="3" type="ORF">ILUMI_05878</name>
</gene>
<dbReference type="AlphaFoldDB" id="A0A8K0D6B9"/>